<dbReference type="GO" id="GO:0016301">
    <property type="term" value="F:kinase activity"/>
    <property type="evidence" value="ECO:0007669"/>
    <property type="project" value="UniProtKB-KW"/>
</dbReference>
<reference evidence="2 4" key="1">
    <citation type="submission" date="2019-07" db="EMBL/GenBank/DDBJ databases">
        <title>Whole genome shotgun sequence of Cellulomonas hominis NBRC 16055.</title>
        <authorList>
            <person name="Hosoyama A."/>
            <person name="Uohara A."/>
            <person name="Ohji S."/>
            <person name="Ichikawa N."/>
        </authorList>
    </citation>
    <scope>NUCLEOTIDE SEQUENCE [LARGE SCALE GENOMIC DNA]</scope>
    <source>
        <strain evidence="2 4">NBRC 16055</strain>
    </source>
</reference>
<evidence type="ECO:0000313" key="3">
    <source>
        <dbReference type="EMBL" id="MBB5473837.1"/>
    </source>
</evidence>
<feature type="domain" description="Aminoglycoside phosphotransferase" evidence="1">
    <location>
        <begin position="29"/>
        <end position="226"/>
    </location>
</feature>
<keyword evidence="4" id="KW-1185">Reference proteome</keyword>
<name>A0A511FED7_9CELL</name>
<organism evidence="2 4">
    <name type="scientific">Cellulomonas hominis</name>
    <dbReference type="NCBI Taxonomy" id="156981"/>
    <lineage>
        <taxon>Bacteria</taxon>
        <taxon>Bacillati</taxon>
        <taxon>Actinomycetota</taxon>
        <taxon>Actinomycetes</taxon>
        <taxon>Micrococcales</taxon>
        <taxon>Cellulomonadaceae</taxon>
        <taxon>Cellulomonas</taxon>
    </lineage>
</organism>
<gene>
    <name evidence="2" type="ORF">CHO01_18030</name>
    <name evidence="3" type="ORF">HNR08_002573</name>
</gene>
<sequence length="269" mass="27641">MDDVLRAVLGAGARVVGALPGDGGAVVRHVVGPGGADLVVKTAPLGAGPDLMRSARAQRAAAGAGVPVPRLVAAEVRDGVQVHVTERVAGRRWCDVHPGAGDADRRAVQEALADVLERLRGVVLPGYGDLGAPGAPELDALLARTRARVPAGPRRAAAERVLDRHGPLFDGAAGAVLVHGDLHHANVLVRRAGDRWALAAVLDWDSAWAGPADADAARAALWDGMPSTPAGAGPRAAVQQLLWCLEYGDGGPRHRADTARVAARLGVRV</sequence>
<dbReference type="AlphaFoldDB" id="A0A511FED7"/>
<dbReference type="EMBL" id="BJVQ01000021">
    <property type="protein sequence ID" value="GEL46687.1"/>
    <property type="molecule type" value="Genomic_DNA"/>
</dbReference>
<reference evidence="3 5" key="2">
    <citation type="submission" date="2020-08" db="EMBL/GenBank/DDBJ databases">
        <title>Sequencing the genomes of 1000 actinobacteria strains.</title>
        <authorList>
            <person name="Klenk H.-P."/>
        </authorList>
    </citation>
    <scope>NUCLEOTIDE SEQUENCE [LARGE SCALE GENOMIC DNA]</scope>
    <source>
        <strain evidence="3 5">DSM 9581</strain>
    </source>
</reference>
<dbReference type="Proteomes" id="UP000564629">
    <property type="component" value="Unassembled WGS sequence"/>
</dbReference>
<dbReference type="InterPro" id="IPR002575">
    <property type="entry name" value="Aminoglycoside_PTrfase"/>
</dbReference>
<dbReference type="RefSeq" id="WP_183835036.1">
    <property type="nucleotide sequence ID" value="NZ_BJVQ01000021.1"/>
</dbReference>
<protein>
    <submittedName>
        <fullName evidence="3">Aminoglycoside phosphotransferase (APT) family kinase protein</fullName>
    </submittedName>
</protein>
<dbReference type="PANTHER" id="PTHR21310">
    <property type="entry name" value="AMINOGLYCOSIDE PHOSPHOTRANSFERASE-RELATED-RELATED"/>
    <property type="match status" value="1"/>
</dbReference>
<evidence type="ECO:0000313" key="2">
    <source>
        <dbReference type="EMBL" id="GEL46687.1"/>
    </source>
</evidence>
<dbReference type="InterPro" id="IPR051678">
    <property type="entry name" value="AGP_Transferase"/>
</dbReference>
<keyword evidence="3" id="KW-0808">Transferase</keyword>
<accession>A0A511FED7</accession>
<dbReference type="Proteomes" id="UP000321723">
    <property type="component" value="Unassembled WGS sequence"/>
</dbReference>
<dbReference type="EMBL" id="JACHDN010000001">
    <property type="protein sequence ID" value="MBB5473837.1"/>
    <property type="molecule type" value="Genomic_DNA"/>
</dbReference>
<evidence type="ECO:0000313" key="5">
    <source>
        <dbReference type="Proteomes" id="UP000564629"/>
    </source>
</evidence>
<dbReference type="Gene3D" id="3.90.1200.10">
    <property type="match status" value="1"/>
</dbReference>
<dbReference type="InterPro" id="IPR011009">
    <property type="entry name" value="Kinase-like_dom_sf"/>
</dbReference>
<evidence type="ECO:0000313" key="4">
    <source>
        <dbReference type="Proteomes" id="UP000321723"/>
    </source>
</evidence>
<proteinExistence type="predicted"/>
<comment type="caution">
    <text evidence="2">The sequence shown here is derived from an EMBL/GenBank/DDBJ whole genome shotgun (WGS) entry which is preliminary data.</text>
</comment>
<dbReference type="SUPFAM" id="SSF56112">
    <property type="entry name" value="Protein kinase-like (PK-like)"/>
    <property type="match status" value="1"/>
</dbReference>
<keyword evidence="3" id="KW-0418">Kinase</keyword>
<evidence type="ECO:0000259" key="1">
    <source>
        <dbReference type="Pfam" id="PF01636"/>
    </source>
</evidence>
<dbReference type="Pfam" id="PF01636">
    <property type="entry name" value="APH"/>
    <property type="match status" value="1"/>
</dbReference>